<evidence type="ECO:0000313" key="9">
    <source>
        <dbReference type="EMBL" id="PMR78787.1"/>
    </source>
</evidence>
<dbReference type="RefSeq" id="WP_102651466.1">
    <property type="nucleotide sequence ID" value="NZ_PNRF01000001.1"/>
</dbReference>
<dbReference type="NCBIfam" id="TIGR00786">
    <property type="entry name" value="dctM"/>
    <property type="match status" value="1"/>
</dbReference>
<dbReference type="OrthoDB" id="9796052at2"/>
<comment type="subcellular location">
    <subcellularLocation>
        <location evidence="1 7">Cell inner membrane</location>
        <topology evidence="1 7">Multi-pass membrane protein</topology>
    </subcellularLocation>
</comment>
<feature type="transmembrane region" description="Helical" evidence="7">
    <location>
        <begin position="241"/>
        <end position="259"/>
    </location>
</feature>
<evidence type="ECO:0000256" key="7">
    <source>
        <dbReference type="RuleBase" id="RU369079"/>
    </source>
</evidence>
<keyword evidence="6 7" id="KW-0472">Membrane</keyword>
<evidence type="ECO:0000313" key="10">
    <source>
        <dbReference type="Proteomes" id="UP000235803"/>
    </source>
</evidence>
<protein>
    <recommendedName>
        <fullName evidence="7">TRAP transporter large permease protein</fullName>
    </recommendedName>
</protein>
<dbReference type="Proteomes" id="UP000235803">
    <property type="component" value="Unassembled WGS sequence"/>
</dbReference>
<keyword evidence="4 7" id="KW-0812">Transmembrane</keyword>
<evidence type="ECO:0000256" key="1">
    <source>
        <dbReference type="ARBA" id="ARBA00004429"/>
    </source>
</evidence>
<dbReference type="GO" id="GO:0022857">
    <property type="term" value="F:transmembrane transporter activity"/>
    <property type="evidence" value="ECO:0007669"/>
    <property type="project" value="UniProtKB-UniRule"/>
</dbReference>
<feature type="transmembrane region" description="Helical" evidence="7">
    <location>
        <begin position="169"/>
        <end position="193"/>
    </location>
</feature>
<feature type="transmembrane region" description="Helical" evidence="7">
    <location>
        <begin position="90"/>
        <end position="116"/>
    </location>
</feature>
<feature type="transmembrane region" description="Helical" evidence="7">
    <location>
        <begin position="392"/>
        <end position="416"/>
    </location>
</feature>
<evidence type="ECO:0000256" key="5">
    <source>
        <dbReference type="ARBA" id="ARBA00022989"/>
    </source>
</evidence>
<keyword evidence="7" id="KW-0813">Transport</keyword>
<dbReference type="AlphaFoldDB" id="A0A2N7UED3"/>
<proteinExistence type="inferred from homology"/>
<feature type="transmembrane region" description="Helical" evidence="7">
    <location>
        <begin position="46"/>
        <end position="69"/>
    </location>
</feature>
<dbReference type="GO" id="GO:0005886">
    <property type="term" value="C:plasma membrane"/>
    <property type="evidence" value="ECO:0007669"/>
    <property type="project" value="UniProtKB-SubCell"/>
</dbReference>
<comment type="subunit">
    <text evidence="7">The complex comprises the extracytoplasmic solute receptor protein and the two transmembrane proteins.</text>
</comment>
<feature type="domain" description="TRAP C4-dicarboxylate transport system permease DctM subunit" evidence="8">
    <location>
        <begin position="7"/>
        <end position="416"/>
    </location>
</feature>
<feature type="transmembrane region" description="Helical" evidence="7">
    <location>
        <begin position="271"/>
        <end position="293"/>
    </location>
</feature>
<evidence type="ECO:0000256" key="3">
    <source>
        <dbReference type="ARBA" id="ARBA00022519"/>
    </source>
</evidence>
<evidence type="ECO:0000259" key="8">
    <source>
        <dbReference type="Pfam" id="PF06808"/>
    </source>
</evidence>
<dbReference type="Pfam" id="PF06808">
    <property type="entry name" value="DctM"/>
    <property type="match status" value="1"/>
</dbReference>
<evidence type="ECO:0000256" key="6">
    <source>
        <dbReference type="ARBA" id="ARBA00023136"/>
    </source>
</evidence>
<keyword evidence="3 7" id="KW-0997">Cell inner membrane</keyword>
<sequence length="426" mass="44944">MIAVAIGLFVLLALLGMPLAFAIGAASLAGLWYGEMGLSILPERMLYAVDSFPLMAIPFFILAGELMVAGGAMNRIVSLANSLIGRVRGGLAHVTILSAMGLSAVSGTAIATASALGSTLVPSLSRSYDKKFAAGVVIASANLGPIIPPSAGMIVYAIMAGPSVSVSALFLSGVLPGILLAILIMGYVSWVAWRRDYPPTGDPISLKRILYECRRGLVIILMPVVIIGGIISGAFTATEGSAIAVLYALFIGFAVTRELKIKDIPGVLLRAAVTSSIVGALIAFASTITFLFTIELVPQTLAEWLRGVTDNKYLMLALVMLILAVVGMFIEANAAFIMLVPLFAPLAIEYGLDPLHFAFLFVLNIVIGSITPPIGVLLFVMSGISRLSIGQVVSAVWPYVILQFGFLVLCMFWPALVTTLPRMFGF</sequence>
<name>A0A2N7UED3_9GAMM</name>
<dbReference type="PANTHER" id="PTHR33362">
    <property type="entry name" value="SIALIC ACID TRAP TRANSPORTER PERMEASE PROTEIN SIAT-RELATED"/>
    <property type="match status" value="1"/>
</dbReference>
<dbReference type="EMBL" id="PNRF01000001">
    <property type="protein sequence ID" value="PMR78787.1"/>
    <property type="molecule type" value="Genomic_DNA"/>
</dbReference>
<comment type="similarity">
    <text evidence="7">Belongs to the TRAP transporter large permease family.</text>
</comment>
<dbReference type="PIRSF" id="PIRSF006066">
    <property type="entry name" value="HI0050"/>
    <property type="match status" value="1"/>
</dbReference>
<dbReference type="InterPro" id="IPR010656">
    <property type="entry name" value="DctM"/>
</dbReference>
<reference evidence="9 10" key="1">
    <citation type="submission" date="2018-01" db="EMBL/GenBank/DDBJ databases">
        <title>Halomonas endophytica sp. nov., isolated from storage liquid in the stems of Populus euphratica.</title>
        <authorList>
            <person name="Chen C."/>
        </authorList>
    </citation>
    <scope>NUCLEOTIDE SEQUENCE [LARGE SCALE GENOMIC DNA]</scope>
    <source>
        <strain evidence="9 10">MC28</strain>
    </source>
</reference>
<keyword evidence="5 7" id="KW-1133">Transmembrane helix</keyword>
<comment type="caution">
    <text evidence="9">The sequence shown here is derived from an EMBL/GenBank/DDBJ whole genome shotgun (WGS) entry which is preliminary data.</text>
</comment>
<comment type="function">
    <text evidence="7">Part of the tripartite ATP-independent periplasmic (TRAP) transport system.</text>
</comment>
<organism evidence="9 10">
    <name type="scientific">Billgrantia endophytica</name>
    <dbReference type="NCBI Taxonomy" id="2033802"/>
    <lineage>
        <taxon>Bacteria</taxon>
        <taxon>Pseudomonadati</taxon>
        <taxon>Pseudomonadota</taxon>
        <taxon>Gammaproteobacteria</taxon>
        <taxon>Oceanospirillales</taxon>
        <taxon>Halomonadaceae</taxon>
        <taxon>Billgrantia</taxon>
    </lineage>
</organism>
<dbReference type="InterPro" id="IPR004681">
    <property type="entry name" value="TRAP_DctM"/>
</dbReference>
<keyword evidence="2" id="KW-1003">Cell membrane</keyword>
<evidence type="ECO:0000256" key="2">
    <source>
        <dbReference type="ARBA" id="ARBA00022475"/>
    </source>
</evidence>
<feature type="transmembrane region" description="Helical" evidence="7">
    <location>
        <begin position="313"/>
        <end position="330"/>
    </location>
</feature>
<gene>
    <name evidence="9" type="ORF">C1H69_00540</name>
</gene>
<evidence type="ECO:0000256" key="4">
    <source>
        <dbReference type="ARBA" id="ARBA00022692"/>
    </source>
</evidence>
<feature type="transmembrane region" description="Helical" evidence="7">
    <location>
        <begin position="358"/>
        <end position="380"/>
    </location>
</feature>
<feature type="transmembrane region" description="Helical" evidence="7">
    <location>
        <begin position="214"/>
        <end position="235"/>
    </location>
</feature>
<accession>A0A2N7UED3</accession>
<comment type="caution">
    <text evidence="7">Lacks conserved residue(s) required for the propagation of feature annotation.</text>
</comment>
<keyword evidence="10" id="KW-1185">Reference proteome</keyword>